<dbReference type="Pfam" id="PF00069">
    <property type="entry name" value="Pkinase"/>
    <property type="match status" value="1"/>
</dbReference>
<proteinExistence type="predicted"/>
<comment type="catalytic activity">
    <reaction evidence="7">
        <text>L-threonyl-[protein] + ATP = O-phospho-L-threonyl-[protein] + ADP + H(+)</text>
        <dbReference type="Rhea" id="RHEA:46608"/>
        <dbReference type="Rhea" id="RHEA-COMP:11060"/>
        <dbReference type="Rhea" id="RHEA-COMP:11605"/>
        <dbReference type="ChEBI" id="CHEBI:15378"/>
        <dbReference type="ChEBI" id="CHEBI:30013"/>
        <dbReference type="ChEBI" id="CHEBI:30616"/>
        <dbReference type="ChEBI" id="CHEBI:61977"/>
        <dbReference type="ChEBI" id="CHEBI:456216"/>
        <dbReference type="EC" id="2.7.11.1"/>
    </reaction>
</comment>
<dbReference type="Proteomes" id="UP000324585">
    <property type="component" value="Unassembled WGS sequence"/>
</dbReference>
<organism evidence="12 13">
    <name type="scientific">Porphyridium purpureum</name>
    <name type="common">Red alga</name>
    <name type="synonym">Porphyridium cruentum</name>
    <dbReference type="NCBI Taxonomy" id="35688"/>
    <lineage>
        <taxon>Eukaryota</taxon>
        <taxon>Rhodophyta</taxon>
        <taxon>Bangiophyceae</taxon>
        <taxon>Porphyridiales</taxon>
        <taxon>Porphyridiaceae</taxon>
        <taxon>Porphyridium</taxon>
    </lineage>
</organism>
<dbReference type="GO" id="GO:0007165">
    <property type="term" value="P:signal transduction"/>
    <property type="evidence" value="ECO:0007669"/>
    <property type="project" value="TreeGrafter"/>
</dbReference>
<evidence type="ECO:0000313" key="12">
    <source>
        <dbReference type="EMBL" id="KAA8497759.1"/>
    </source>
</evidence>
<reference evidence="13" key="1">
    <citation type="journal article" date="2019" name="Nat. Commun.">
        <title>Expansion of phycobilisome linker gene families in mesophilic red algae.</title>
        <authorList>
            <person name="Lee J."/>
            <person name="Kim D."/>
            <person name="Bhattacharya D."/>
            <person name="Yoon H.S."/>
        </authorList>
    </citation>
    <scope>NUCLEOTIDE SEQUENCE [LARGE SCALE GENOMIC DNA]</scope>
    <source>
        <strain evidence="13">CCMP 1328</strain>
    </source>
</reference>
<dbReference type="PROSITE" id="PS00107">
    <property type="entry name" value="PROTEIN_KINASE_ATP"/>
    <property type="match status" value="1"/>
</dbReference>
<feature type="region of interest" description="Disordered" evidence="10">
    <location>
        <begin position="632"/>
        <end position="705"/>
    </location>
</feature>
<name>A0A5J4Z1H9_PORPP</name>
<keyword evidence="3" id="KW-0808">Transferase</keyword>
<dbReference type="InterPro" id="IPR000719">
    <property type="entry name" value="Prot_kinase_dom"/>
</dbReference>
<protein>
    <recommendedName>
        <fullName evidence="1">non-specific serine/threonine protein kinase</fullName>
        <ecNumber evidence="1">2.7.11.1</ecNumber>
    </recommendedName>
</protein>
<dbReference type="GO" id="GO:0005524">
    <property type="term" value="F:ATP binding"/>
    <property type="evidence" value="ECO:0007669"/>
    <property type="project" value="UniProtKB-UniRule"/>
</dbReference>
<evidence type="ECO:0000259" key="11">
    <source>
        <dbReference type="PROSITE" id="PS50011"/>
    </source>
</evidence>
<dbReference type="SMART" id="SM00220">
    <property type="entry name" value="S_TKc"/>
    <property type="match status" value="1"/>
</dbReference>
<evidence type="ECO:0000256" key="4">
    <source>
        <dbReference type="ARBA" id="ARBA00022741"/>
    </source>
</evidence>
<dbReference type="PANTHER" id="PTHR43895">
    <property type="entry name" value="CALCIUM/CALMODULIN-DEPENDENT PROTEIN KINASE KINASE-RELATED"/>
    <property type="match status" value="1"/>
</dbReference>
<keyword evidence="13" id="KW-1185">Reference proteome</keyword>
<dbReference type="EMBL" id="VRMN01000001">
    <property type="protein sequence ID" value="KAA8497759.1"/>
    <property type="molecule type" value="Genomic_DNA"/>
</dbReference>
<evidence type="ECO:0000256" key="3">
    <source>
        <dbReference type="ARBA" id="ARBA00022679"/>
    </source>
</evidence>
<evidence type="ECO:0000256" key="5">
    <source>
        <dbReference type="ARBA" id="ARBA00022777"/>
    </source>
</evidence>
<dbReference type="InterPro" id="IPR017441">
    <property type="entry name" value="Protein_kinase_ATP_BS"/>
</dbReference>
<feature type="region of interest" description="Disordered" evidence="10">
    <location>
        <begin position="473"/>
        <end position="523"/>
    </location>
</feature>
<evidence type="ECO:0000256" key="9">
    <source>
        <dbReference type="PROSITE-ProRule" id="PRU10141"/>
    </source>
</evidence>
<feature type="region of interest" description="Disordered" evidence="10">
    <location>
        <begin position="354"/>
        <end position="413"/>
    </location>
</feature>
<dbReference type="CDD" id="cd14003">
    <property type="entry name" value="STKc_AMPK-like"/>
    <property type="match status" value="1"/>
</dbReference>
<feature type="compositionally biased region" description="Polar residues" evidence="10">
    <location>
        <begin position="354"/>
        <end position="390"/>
    </location>
</feature>
<dbReference type="OrthoDB" id="193931at2759"/>
<dbReference type="GO" id="GO:0004674">
    <property type="term" value="F:protein serine/threonine kinase activity"/>
    <property type="evidence" value="ECO:0007669"/>
    <property type="project" value="UniProtKB-KW"/>
</dbReference>
<evidence type="ECO:0000256" key="10">
    <source>
        <dbReference type="SAM" id="MobiDB-lite"/>
    </source>
</evidence>
<dbReference type="EC" id="2.7.11.1" evidence="1"/>
<evidence type="ECO:0000256" key="2">
    <source>
        <dbReference type="ARBA" id="ARBA00022527"/>
    </source>
</evidence>
<feature type="domain" description="Protein kinase" evidence="11">
    <location>
        <begin position="16"/>
        <end position="280"/>
    </location>
</feature>
<feature type="compositionally biased region" description="Basic residues" evidence="10">
    <location>
        <begin position="481"/>
        <end position="497"/>
    </location>
</feature>
<comment type="catalytic activity">
    <reaction evidence="8">
        <text>L-seryl-[protein] + ATP = O-phospho-L-seryl-[protein] + ADP + H(+)</text>
        <dbReference type="Rhea" id="RHEA:17989"/>
        <dbReference type="Rhea" id="RHEA-COMP:9863"/>
        <dbReference type="Rhea" id="RHEA-COMP:11604"/>
        <dbReference type="ChEBI" id="CHEBI:15378"/>
        <dbReference type="ChEBI" id="CHEBI:29999"/>
        <dbReference type="ChEBI" id="CHEBI:30616"/>
        <dbReference type="ChEBI" id="CHEBI:83421"/>
        <dbReference type="ChEBI" id="CHEBI:456216"/>
        <dbReference type="EC" id="2.7.11.1"/>
    </reaction>
</comment>
<comment type="caution">
    <text evidence="12">The sequence shown here is derived from an EMBL/GenBank/DDBJ whole genome shotgun (WGS) entry which is preliminary data.</text>
</comment>
<sequence length="705" mass="78870">MSPTGGAVAATKVGKFVVGDVLGEGSYSVVKRCIHEDTKEQYALKIVSKDKLPTSNLEKQVRKEVKIMQYLRHPCVVTVHDVLMSERNMYIVMELVKGRELFEELTARGRFAENDARRIFQQLVDTVQYCHQKGVYHRDLKPENVLVDVVTLNIKVLDFGMGWINDQEHKNMLDAKNIMHTQVGTPQYMAPELLRPSAEGYRGDQVDVWSLGMILYVLLSGSLPFPGEDIDTVTRLVHSRKKMRYPSFVKKPAKDLLDCMLEKSSEKRATLAEVRNHPWFLINYVPVVQKSYTPPARTTSWQRRDETKNSLPVLDRPDSSLALLRQRSSVSKKKLGRVFRDMIGEAEAATTVKKNQSGKGLISKSSSRTFKHQNSSNRRMSVGSNDGTDGSSRHAHGLSPQPRVERELSRSSRSSAAMVNLELAVYEEDTNGIANDLDMLDLVDSVISEQVVDAPAIIPRNDSPLSPRKYRFGTVGGNAMRKSHSKGRPVRNPRHSIRPAAPSASGLSSVPSFHQNGTVAGGSADLREEDESEEMFLSEEAFERVKSFFVKDTSKMFNELVSMREKRASQDQSGNVDDDGTEEALLLPSEVAKMNVSENKERKHFRILSSRRQSSVSVKDMRSVLESRLRYNSTDSRVTDESNNSNHTSMNGMTSVQSPREQASSSESRGVRRLSSAEKGFDLNEVAQVAVQKKKDSGSRAGQSK</sequence>
<dbReference type="Gene3D" id="1.10.510.10">
    <property type="entry name" value="Transferase(Phosphotransferase) domain 1"/>
    <property type="match status" value="1"/>
</dbReference>
<feature type="region of interest" description="Disordered" evidence="10">
    <location>
        <begin position="295"/>
        <end position="315"/>
    </location>
</feature>
<dbReference type="InterPro" id="IPR008271">
    <property type="entry name" value="Ser/Thr_kinase_AS"/>
</dbReference>
<feature type="binding site" evidence="9">
    <location>
        <position position="45"/>
    </location>
    <ligand>
        <name>ATP</name>
        <dbReference type="ChEBI" id="CHEBI:30616"/>
    </ligand>
</feature>
<keyword evidence="4 9" id="KW-0547">Nucleotide-binding</keyword>
<feature type="compositionally biased region" description="Polar residues" evidence="10">
    <location>
        <begin position="632"/>
        <end position="668"/>
    </location>
</feature>
<dbReference type="PROSITE" id="PS50011">
    <property type="entry name" value="PROTEIN_KINASE_DOM"/>
    <property type="match status" value="1"/>
</dbReference>
<evidence type="ECO:0000256" key="1">
    <source>
        <dbReference type="ARBA" id="ARBA00012513"/>
    </source>
</evidence>
<keyword evidence="5 12" id="KW-0418">Kinase</keyword>
<keyword evidence="6 9" id="KW-0067">ATP-binding</keyword>
<accession>A0A5J4Z1H9</accession>
<evidence type="ECO:0000256" key="7">
    <source>
        <dbReference type="ARBA" id="ARBA00047899"/>
    </source>
</evidence>
<evidence type="ECO:0000313" key="13">
    <source>
        <dbReference type="Proteomes" id="UP000324585"/>
    </source>
</evidence>
<dbReference type="OMA" id="ANWNIRA"/>
<evidence type="ECO:0000256" key="6">
    <source>
        <dbReference type="ARBA" id="ARBA00022840"/>
    </source>
</evidence>
<feature type="compositionally biased region" description="Polar residues" evidence="10">
    <location>
        <begin position="505"/>
        <end position="518"/>
    </location>
</feature>
<evidence type="ECO:0000256" key="8">
    <source>
        <dbReference type="ARBA" id="ARBA00048679"/>
    </source>
</evidence>
<gene>
    <name evidence="12" type="ORF">FVE85_5344</name>
</gene>
<keyword evidence="2" id="KW-0723">Serine/threonine-protein kinase</keyword>
<dbReference type="FunFam" id="3.30.200.20:FF:000042">
    <property type="entry name" value="Aurora kinase A"/>
    <property type="match status" value="1"/>
</dbReference>
<dbReference type="InterPro" id="IPR011009">
    <property type="entry name" value="Kinase-like_dom_sf"/>
</dbReference>
<dbReference type="AlphaFoldDB" id="A0A5J4Z1H9"/>
<dbReference type="SUPFAM" id="SSF56112">
    <property type="entry name" value="Protein kinase-like (PK-like)"/>
    <property type="match status" value="1"/>
</dbReference>
<dbReference type="PANTHER" id="PTHR43895:SF32">
    <property type="entry name" value="SERINE_THREONINE-PROTEIN KINASE CHK1"/>
    <property type="match status" value="1"/>
</dbReference>
<dbReference type="PROSITE" id="PS00108">
    <property type="entry name" value="PROTEIN_KINASE_ST"/>
    <property type="match status" value="1"/>
</dbReference>
<dbReference type="FunFam" id="1.10.510.10:FF:000571">
    <property type="entry name" value="Maternal embryonic leucine zipper kinase"/>
    <property type="match status" value="1"/>
</dbReference>